<comment type="caution">
    <text evidence="1">The sequence shown here is derived from an EMBL/GenBank/DDBJ whole genome shotgun (WGS) entry which is preliminary data.</text>
</comment>
<evidence type="ECO:0000313" key="1">
    <source>
        <dbReference type="EMBL" id="KAI3742741.1"/>
    </source>
</evidence>
<protein>
    <submittedName>
        <fullName evidence="1">Uncharacterized protein</fullName>
    </submittedName>
</protein>
<reference evidence="1 2" key="2">
    <citation type="journal article" date="2022" name="Mol. Ecol. Resour.">
        <title>The genomes of chicory, endive, great burdock and yacon provide insights into Asteraceae paleo-polyploidization history and plant inulin production.</title>
        <authorList>
            <person name="Fan W."/>
            <person name="Wang S."/>
            <person name="Wang H."/>
            <person name="Wang A."/>
            <person name="Jiang F."/>
            <person name="Liu H."/>
            <person name="Zhao H."/>
            <person name="Xu D."/>
            <person name="Zhang Y."/>
        </authorList>
    </citation>
    <scope>NUCLEOTIDE SEQUENCE [LARGE SCALE GENOMIC DNA]</scope>
    <source>
        <strain evidence="2">cv. Yunnan</strain>
        <tissue evidence="1">Leaves</tissue>
    </source>
</reference>
<keyword evidence="2" id="KW-1185">Reference proteome</keyword>
<dbReference type="Proteomes" id="UP001056120">
    <property type="component" value="Linkage Group LG20"/>
</dbReference>
<sequence>MVIEAVPMKRGDSVPNHPDLSSLLHKLASDFFVSDIAVPNCSRVPSSSNLQLFNMASFRVVSPECTPSVQTIRLKNSMLLTSECVFG</sequence>
<gene>
    <name evidence="1" type="ORF">L1987_60435</name>
</gene>
<proteinExistence type="predicted"/>
<reference evidence="2" key="1">
    <citation type="journal article" date="2022" name="Mol. Ecol. Resour.">
        <title>The genomes of chicory, endive, great burdock and yacon provide insights into Asteraceae palaeo-polyploidization history and plant inulin production.</title>
        <authorList>
            <person name="Fan W."/>
            <person name="Wang S."/>
            <person name="Wang H."/>
            <person name="Wang A."/>
            <person name="Jiang F."/>
            <person name="Liu H."/>
            <person name="Zhao H."/>
            <person name="Xu D."/>
            <person name="Zhang Y."/>
        </authorList>
    </citation>
    <scope>NUCLEOTIDE SEQUENCE [LARGE SCALE GENOMIC DNA]</scope>
    <source>
        <strain evidence="2">cv. Yunnan</strain>
    </source>
</reference>
<accession>A0ACB9D8A4</accession>
<organism evidence="1 2">
    <name type="scientific">Smallanthus sonchifolius</name>
    <dbReference type="NCBI Taxonomy" id="185202"/>
    <lineage>
        <taxon>Eukaryota</taxon>
        <taxon>Viridiplantae</taxon>
        <taxon>Streptophyta</taxon>
        <taxon>Embryophyta</taxon>
        <taxon>Tracheophyta</taxon>
        <taxon>Spermatophyta</taxon>
        <taxon>Magnoliopsida</taxon>
        <taxon>eudicotyledons</taxon>
        <taxon>Gunneridae</taxon>
        <taxon>Pentapetalae</taxon>
        <taxon>asterids</taxon>
        <taxon>campanulids</taxon>
        <taxon>Asterales</taxon>
        <taxon>Asteraceae</taxon>
        <taxon>Asteroideae</taxon>
        <taxon>Heliantheae alliance</taxon>
        <taxon>Millerieae</taxon>
        <taxon>Smallanthus</taxon>
    </lineage>
</organism>
<dbReference type="EMBL" id="CM042037">
    <property type="protein sequence ID" value="KAI3742741.1"/>
    <property type="molecule type" value="Genomic_DNA"/>
</dbReference>
<name>A0ACB9D8A4_9ASTR</name>
<evidence type="ECO:0000313" key="2">
    <source>
        <dbReference type="Proteomes" id="UP001056120"/>
    </source>
</evidence>